<accession>A0A0E3GRU6</accession>
<evidence type="ECO:0000259" key="1">
    <source>
        <dbReference type="Pfam" id="PF13556"/>
    </source>
</evidence>
<feature type="domain" description="PucR C-terminal helix-turn-helix" evidence="1">
    <location>
        <begin position="351"/>
        <end position="409"/>
    </location>
</feature>
<dbReference type="Pfam" id="PF13556">
    <property type="entry name" value="HTH_30"/>
    <property type="match status" value="1"/>
</dbReference>
<dbReference type="RefSeq" id="WP_029159112.1">
    <property type="nucleotide sequence ID" value="NZ_CP009933.1"/>
</dbReference>
<protein>
    <submittedName>
        <fullName evidence="2">Transcriptional regulator, CdaR</fullName>
    </submittedName>
</protein>
<dbReference type="Gene3D" id="1.10.10.2840">
    <property type="entry name" value="PucR C-terminal helix-turn-helix domain"/>
    <property type="match status" value="1"/>
</dbReference>
<proteinExistence type="predicted"/>
<dbReference type="EMBL" id="CP009933">
    <property type="protein sequence ID" value="AKA70936.1"/>
    <property type="molecule type" value="Genomic_DNA"/>
</dbReference>
<reference evidence="2 3" key="1">
    <citation type="journal article" date="2015" name="J. Biotechnol.">
        <title>Complete genome sequence of a malodorant-producing acetogen, Clostridium scatologenes ATCC 25775(T).</title>
        <authorList>
            <person name="Zhu Z."/>
            <person name="Guo T."/>
            <person name="Zheng H."/>
            <person name="Song T."/>
            <person name="Ouyang P."/>
            <person name="Xie J."/>
        </authorList>
    </citation>
    <scope>NUCLEOTIDE SEQUENCE [LARGE SCALE GENOMIC DNA]</scope>
    <source>
        <strain evidence="2 3">ATCC 25775</strain>
    </source>
</reference>
<evidence type="ECO:0000313" key="3">
    <source>
        <dbReference type="Proteomes" id="UP000033115"/>
    </source>
</evidence>
<sequence length="422" mass="50169">MQKKNDLYKKKYEIYNSLFTENSIDGILNIGENFLGNPIFILDTSYRIITRSNLAKLDNSSLETYNGESYLLLDIIQLMKKNKCIDKIYNSDNAFFYNSDEILIFCSIRISNITVGYISVLQSKRGFNDEDLELTNVLSKVFSIQFQKENLFISNSGLDEEYYLTDLLMNRIDNIEYITKRLEYINFNLYENFIILSIPFKQKYNDYRDNFGLKELIKNFKHILRNCISTYYRDKIIFLISNEHKKVIDDSLKQTLLEFLKLNNLRCGISMVFENLLDIQDFFYQSIYALELSSCMKIDSTINYFEDYIEYYLFNMSMDTNNDSYKINLLTLVHPWIKKLIKFDDQNKTDLLKTLKTYIENNRNAHATSIQLNIHRSTFFYRFNKIQNILDTSLGNNYDIFKLELSFKILNYNALTRKHSSL</sequence>
<dbReference type="Proteomes" id="UP000033115">
    <property type="component" value="Chromosome"/>
</dbReference>
<dbReference type="InterPro" id="IPR042070">
    <property type="entry name" value="PucR_C-HTH_sf"/>
</dbReference>
<gene>
    <name evidence="2" type="ORF">CSCA_3811</name>
</gene>
<organism evidence="2 3">
    <name type="scientific">Clostridium scatologenes</name>
    <dbReference type="NCBI Taxonomy" id="1548"/>
    <lineage>
        <taxon>Bacteria</taxon>
        <taxon>Bacillati</taxon>
        <taxon>Bacillota</taxon>
        <taxon>Clostridia</taxon>
        <taxon>Eubacteriales</taxon>
        <taxon>Clostridiaceae</taxon>
        <taxon>Clostridium</taxon>
    </lineage>
</organism>
<dbReference type="AlphaFoldDB" id="A0A0E3GRU6"/>
<name>A0A0E3GRU6_CLOSL</name>
<dbReference type="HOGENOM" id="CLU_035898_2_0_9"/>
<dbReference type="InterPro" id="IPR025736">
    <property type="entry name" value="PucR_C-HTH_dom"/>
</dbReference>
<dbReference type="KEGG" id="csq:CSCA_3811"/>
<evidence type="ECO:0000313" key="2">
    <source>
        <dbReference type="EMBL" id="AKA70936.1"/>
    </source>
</evidence>
<dbReference type="STRING" id="1548.CSCA_3811"/>
<keyword evidence="3" id="KW-1185">Reference proteome</keyword>